<comment type="caution">
    <text evidence="1">The sequence shown here is derived from an EMBL/GenBank/DDBJ whole genome shotgun (WGS) entry which is preliminary data.</text>
</comment>
<dbReference type="PATRIC" id="fig|1423734.3.peg.1181"/>
<dbReference type="InterPro" id="IPR011990">
    <property type="entry name" value="TPR-like_helical_dom_sf"/>
</dbReference>
<dbReference type="OrthoDB" id="600613at2"/>
<evidence type="ECO:0000313" key="2">
    <source>
        <dbReference type="Proteomes" id="UP000051236"/>
    </source>
</evidence>
<keyword evidence="2" id="KW-1185">Reference proteome</keyword>
<evidence type="ECO:0008006" key="3">
    <source>
        <dbReference type="Google" id="ProtNLM"/>
    </source>
</evidence>
<dbReference type="RefSeq" id="WP_035454747.1">
    <property type="nucleotide sequence ID" value="NZ_AZGA01000084.1"/>
</dbReference>
<dbReference type="Proteomes" id="UP000051236">
    <property type="component" value="Unassembled WGS sequence"/>
</dbReference>
<dbReference type="eggNOG" id="COG0457">
    <property type="taxonomic scope" value="Bacteria"/>
</dbReference>
<dbReference type="AlphaFoldDB" id="X0QR62"/>
<dbReference type="EMBL" id="AZGA01000084">
    <property type="protein sequence ID" value="KRM31165.1"/>
    <property type="molecule type" value="Genomic_DNA"/>
</dbReference>
<sequence length="136" mass="15438">MSKIIPVIPCTDLYIQRAQVALDQLHYDQAIHDLTIAGTLAQKDAQVAYIASELAVVYETIGDYRHAIQILKQLPKRMYTTCPELLFFSAEAYSLSGNSTQSVKYLERYLNSKQPVYLDEALALKARLQQNWNQGL</sequence>
<proteinExistence type="predicted"/>
<dbReference type="Gene3D" id="1.25.40.10">
    <property type="entry name" value="Tetratricopeptide repeat domain"/>
    <property type="match status" value="1"/>
</dbReference>
<accession>X0QR62</accession>
<reference evidence="1 2" key="1">
    <citation type="journal article" date="2015" name="Genome Announc.">
        <title>Expanding the biotechnology potential of lactobacilli through comparative genomics of 213 strains and associated genera.</title>
        <authorList>
            <person name="Sun Z."/>
            <person name="Harris H.M."/>
            <person name="McCann A."/>
            <person name="Guo C."/>
            <person name="Argimon S."/>
            <person name="Zhang W."/>
            <person name="Yang X."/>
            <person name="Jeffery I.B."/>
            <person name="Cooney J.C."/>
            <person name="Kagawa T.F."/>
            <person name="Liu W."/>
            <person name="Song Y."/>
            <person name="Salvetti E."/>
            <person name="Wrobel A."/>
            <person name="Rasinkangas P."/>
            <person name="Parkhill J."/>
            <person name="Rea M.C."/>
            <person name="O'Sullivan O."/>
            <person name="Ritari J."/>
            <person name="Douillard F.P."/>
            <person name="Paul Ross R."/>
            <person name="Yang R."/>
            <person name="Briner A.E."/>
            <person name="Felis G.E."/>
            <person name="de Vos W.M."/>
            <person name="Barrangou R."/>
            <person name="Klaenhammer T.R."/>
            <person name="Caufield P.W."/>
            <person name="Cui Y."/>
            <person name="Zhang H."/>
            <person name="O'Toole P.W."/>
        </authorList>
    </citation>
    <scope>NUCLEOTIDE SEQUENCE [LARGE SCALE GENOMIC DNA]</scope>
    <source>
        <strain evidence="1 2">DSM 18527</strain>
    </source>
</reference>
<dbReference type="STRING" id="1423734.FC83_GL001169"/>
<organism evidence="1 2">
    <name type="scientific">Agrilactobacillus composti DSM 18527 = JCM 14202</name>
    <dbReference type="NCBI Taxonomy" id="1423734"/>
    <lineage>
        <taxon>Bacteria</taxon>
        <taxon>Bacillati</taxon>
        <taxon>Bacillota</taxon>
        <taxon>Bacilli</taxon>
        <taxon>Lactobacillales</taxon>
        <taxon>Lactobacillaceae</taxon>
        <taxon>Agrilactobacillus</taxon>
    </lineage>
</organism>
<evidence type="ECO:0000313" key="1">
    <source>
        <dbReference type="EMBL" id="KRM31165.1"/>
    </source>
</evidence>
<gene>
    <name evidence="1" type="ORF">FC83_GL001169</name>
</gene>
<protein>
    <recommendedName>
        <fullName evidence="3">Tetratrico peptide repeat group 5 domain-containing protein</fullName>
    </recommendedName>
</protein>
<name>X0QR62_9LACO</name>
<dbReference type="SUPFAM" id="SSF48452">
    <property type="entry name" value="TPR-like"/>
    <property type="match status" value="1"/>
</dbReference>